<name>A0A399FZ73_UNCN2</name>
<comment type="similarity">
    <text evidence="1 2">Belongs to the enoyl-CoA hydratase/isomerase family.</text>
</comment>
<dbReference type="PANTHER" id="PTHR11941">
    <property type="entry name" value="ENOYL-COA HYDRATASE-RELATED"/>
    <property type="match status" value="1"/>
</dbReference>
<dbReference type="GO" id="GO:0003824">
    <property type="term" value="F:catalytic activity"/>
    <property type="evidence" value="ECO:0007669"/>
    <property type="project" value="InterPro"/>
</dbReference>
<dbReference type="InterPro" id="IPR029045">
    <property type="entry name" value="ClpP/crotonase-like_dom_sf"/>
</dbReference>
<evidence type="ECO:0000313" key="3">
    <source>
        <dbReference type="EMBL" id="RII00562.1"/>
    </source>
</evidence>
<protein>
    <submittedName>
        <fullName evidence="3">Crotonase</fullName>
    </submittedName>
</protein>
<evidence type="ECO:0000313" key="4">
    <source>
        <dbReference type="Proteomes" id="UP000266287"/>
    </source>
</evidence>
<dbReference type="InterPro" id="IPR001753">
    <property type="entry name" value="Enoyl-CoA_hydra/iso"/>
</dbReference>
<dbReference type="SUPFAM" id="SSF52096">
    <property type="entry name" value="ClpP/crotonase"/>
    <property type="match status" value="1"/>
</dbReference>
<proteinExistence type="inferred from homology"/>
<dbReference type="Pfam" id="PF00378">
    <property type="entry name" value="ECH_1"/>
    <property type="match status" value="1"/>
</dbReference>
<dbReference type="PROSITE" id="PS00166">
    <property type="entry name" value="ENOYL_COA_HYDRATASE"/>
    <property type="match status" value="1"/>
</dbReference>
<accession>A0A399FZ73</accession>
<dbReference type="Proteomes" id="UP000266287">
    <property type="component" value="Unassembled WGS sequence"/>
</dbReference>
<organism evidence="3 4">
    <name type="scientific">candidate division NPL-UPA2 bacterium Unc8</name>
    <dbReference type="NCBI Taxonomy" id="1980939"/>
    <lineage>
        <taxon>Bacteria</taxon>
    </lineage>
</organism>
<dbReference type="AlphaFoldDB" id="A0A399FZ73"/>
<dbReference type="PANTHER" id="PTHR11941:SF54">
    <property type="entry name" value="ENOYL-COA HYDRATASE, MITOCHONDRIAL"/>
    <property type="match status" value="1"/>
</dbReference>
<evidence type="ECO:0000256" key="2">
    <source>
        <dbReference type="RuleBase" id="RU003707"/>
    </source>
</evidence>
<dbReference type="CDD" id="cd06558">
    <property type="entry name" value="crotonase-like"/>
    <property type="match status" value="1"/>
</dbReference>
<comment type="caution">
    <text evidence="3">The sequence shown here is derived from an EMBL/GenBank/DDBJ whole genome shotgun (WGS) entry which is preliminary data.</text>
</comment>
<reference evidence="3 4" key="1">
    <citation type="submission" date="2018-08" db="EMBL/GenBank/DDBJ databases">
        <title>Draft genome of candidate division NPL-UPA2 bacterium Unc8 that adapted to ultra-basic serpentinizing groundwater.</title>
        <authorList>
            <person name="Ishii S."/>
            <person name="Suzuki S."/>
            <person name="Nealson K.H."/>
        </authorList>
    </citation>
    <scope>NUCLEOTIDE SEQUENCE [LARGE SCALE GENOMIC DNA]</scope>
    <source>
        <strain evidence="3">Unc8</strain>
    </source>
</reference>
<dbReference type="InterPro" id="IPR018376">
    <property type="entry name" value="Enoyl-CoA_hyd/isom_CS"/>
</dbReference>
<gene>
    <name evidence="3" type="ORF">B9J77_02205</name>
</gene>
<dbReference type="EMBL" id="NDHY01000003">
    <property type="protein sequence ID" value="RII00562.1"/>
    <property type="molecule type" value="Genomic_DNA"/>
</dbReference>
<dbReference type="GO" id="GO:0006635">
    <property type="term" value="P:fatty acid beta-oxidation"/>
    <property type="evidence" value="ECO:0007669"/>
    <property type="project" value="TreeGrafter"/>
</dbReference>
<evidence type="ECO:0000256" key="1">
    <source>
        <dbReference type="ARBA" id="ARBA00005254"/>
    </source>
</evidence>
<sequence>MDIAEMVDLRPEDTYHFWNSGYNIVFEKIYNFRVPTIAAVSGYALAGGFDLSISCDFRIASETAIFGQLEVDVNLSPGIDRLWRLIGLSRAKYLGLTCERINAQEAYRIGLVDKVVRVNELLKEAQALGVKFASKPRQAIEKVKQSYINVINMNHKTAINYETLLLCHLFDTEERKRIMQKFIRK</sequence>
<dbReference type="Gene3D" id="3.90.226.10">
    <property type="entry name" value="2-enoyl-CoA Hydratase, Chain A, domain 1"/>
    <property type="match status" value="1"/>
</dbReference>